<feature type="compositionally biased region" description="Low complexity" evidence="6">
    <location>
        <begin position="81"/>
        <end position="94"/>
    </location>
</feature>
<evidence type="ECO:0000256" key="6">
    <source>
        <dbReference type="SAM" id="MobiDB-lite"/>
    </source>
</evidence>
<proteinExistence type="inferred from homology"/>
<dbReference type="AlphaFoldDB" id="A0A5C3F439"/>
<feature type="region of interest" description="Disordered" evidence="6">
    <location>
        <begin position="580"/>
        <end position="599"/>
    </location>
</feature>
<dbReference type="InterPro" id="IPR012677">
    <property type="entry name" value="Nucleotide-bd_a/b_plait_sf"/>
</dbReference>
<evidence type="ECO:0000256" key="4">
    <source>
        <dbReference type="ARBA" id="ARBA00039977"/>
    </source>
</evidence>
<evidence type="ECO:0000313" key="7">
    <source>
        <dbReference type="EMBL" id="SPO38696.1"/>
    </source>
</evidence>
<keyword evidence="5" id="KW-0175">Coiled coil</keyword>
<dbReference type="OrthoDB" id="275582at2759"/>
<evidence type="ECO:0000313" key="8">
    <source>
        <dbReference type="Proteomes" id="UP000323386"/>
    </source>
</evidence>
<evidence type="ECO:0000256" key="2">
    <source>
        <dbReference type="ARBA" id="ARBA00022980"/>
    </source>
</evidence>
<dbReference type="GO" id="GO:0032543">
    <property type="term" value="P:mitochondrial translation"/>
    <property type="evidence" value="ECO:0007669"/>
    <property type="project" value="TreeGrafter"/>
</dbReference>
<dbReference type="InterPro" id="IPR012678">
    <property type="entry name" value="Ribosomal_uL23/eL15/eS24_sf"/>
</dbReference>
<name>A0A5C3F439_9BASI</name>
<evidence type="ECO:0000256" key="5">
    <source>
        <dbReference type="SAM" id="Coils"/>
    </source>
</evidence>
<organism evidence="7 8">
    <name type="scientific">Pseudozyma flocculosa</name>
    <dbReference type="NCBI Taxonomy" id="84751"/>
    <lineage>
        <taxon>Eukaryota</taxon>
        <taxon>Fungi</taxon>
        <taxon>Dikarya</taxon>
        <taxon>Basidiomycota</taxon>
        <taxon>Ustilaginomycotina</taxon>
        <taxon>Ustilaginomycetes</taxon>
        <taxon>Ustilaginales</taxon>
        <taxon>Ustilaginaceae</taxon>
        <taxon>Pseudozyma</taxon>
    </lineage>
</organism>
<feature type="region of interest" description="Disordered" evidence="6">
    <location>
        <begin position="81"/>
        <end position="110"/>
    </location>
</feature>
<dbReference type="PANTHER" id="PTHR12059">
    <property type="entry name" value="RIBOSOMAL PROTEIN L23-RELATED"/>
    <property type="match status" value="1"/>
</dbReference>
<sequence>MIAQPSSHALRARSSVRAASLVSSAQRRLAPRSSILARSPALATSQNKSVASARPFATTAAAPQAAVSDAIIPAPTPATSRIAAAPAASASRATQGRHRRRSPRPGALTPADKVRQLLKWNWLKPDSDKQQKRLEFLAKLDAQGQANQVNLPDWFKALYEQARSFRSARARLWKPSAELLSSLSGRKVTDADKWIDERIDAQRHSLVEEVRKANERTLTARKAIKKRINELVQANKNLSAKARPAAEREAAATAEAEVKELQVATEEVAKRVAAWDLLEREAKVDVAVQPIWEKMSGQQRSDAQLRARYVCIRKLGWRQGYSSGYPQPTKSIEGGKPDPTAHLPKGLGKPGSEGLEALAELREREETAAWDAWLAMTNPQRVKEEKAAWELRDRSQVYIDDREESKILGAHAPRWFAVPERVGQTVFLPNTVVRLVKNHTPAGQAYDPWKATFRVPLNMHKHALRSYLLSIYGLKTTWARSSVYRSPVTRNMNGKVVSGRGRTWKKVEVGLLEPFLFPEVSPDFKTKELMQSELDYERARVYMKITRANRWRSKKSVDEYEQEIRNAEAKTYDGLAAEEAERANNATPRPGYEKPPPRFIVRTQGLPSAKHGKILKLLADKRAQKEQAVEALMAQYKADNKLDSSKP</sequence>
<evidence type="ECO:0000256" key="1">
    <source>
        <dbReference type="ARBA" id="ARBA00006700"/>
    </source>
</evidence>
<dbReference type="GO" id="GO:0005762">
    <property type="term" value="C:mitochondrial large ribosomal subunit"/>
    <property type="evidence" value="ECO:0007669"/>
    <property type="project" value="TreeGrafter"/>
</dbReference>
<feature type="coiled-coil region" evidence="5">
    <location>
        <begin position="221"/>
        <end position="271"/>
    </location>
</feature>
<comment type="similarity">
    <text evidence="1">Belongs to the universal ribosomal protein uL23 family.</text>
</comment>
<gene>
    <name evidence="7" type="ORF">PSFLO_04175</name>
</gene>
<keyword evidence="3" id="KW-0687">Ribonucleoprotein</keyword>
<accession>A0A5C3F439</accession>
<dbReference type="PANTHER" id="PTHR12059:SF5">
    <property type="entry name" value="LARGE RIBOSOMAL SUBUNIT PROTEIN UL23M"/>
    <property type="match status" value="1"/>
</dbReference>
<dbReference type="SUPFAM" id="SSF54189">
    <property type="entry name" value="Ribosomal proteins S24e, L23 and L15e"/>
    <property type="match status" value="1"/>
</dbReference>
<dbReference type="InterPro" id="IPR013025">
    <property type="entry name" value="Ribosomal_uL23-like"/>
</dbReference>
<keyword evidence="2" id="KW-0689">Ribosomal protein</keyword>
<reference evidence="7 8" key="1">
    <citation type="submission" date="2018-03" db="EMBL/GenBank/DDBJ databases">
        <authorList>
            <person name="Guldener U."/>
        </authorList>
    </citation>
    <scope>NUCLEOTIDE SEQUENCE [LARGE SCALE GENOMIC DNA]</scope>
    <source>
        <strain evidence="7 8">DAOM196992</strain>
    </source>
</reference>
<dbReference type="Gene3D" id="3.30.70.330">
    <property type="match status" value="1"/>
</dbReference>
<dbReference type="GO" id="GO:0003735">
    <property type="term" value="F:structural constituent of ribosome"/>
    <property type="evidence" value="ECO:0007669"/>
    <property type="project" value="InterPro"/>
</dbReference>
<dbReference type="EMBL" id="OOIP01000011">
    <property type="protein sequence ID" value="SPO38696.1"/>
    <property type="molecule type" value="Genomic_DNA"/>
</dbReference>
<evidence type="ECO:0000256" key="3">
    <source>
        <dbReference type="ARBA" id="ARBA00023274"/>
    </source>
</evidence>
<keyword evidence="8" id="KW-1185">Reference proteome</keyword>
<protein>
    <recommendedName>
        <fullName evidence="4">Large ribosomal subunit protein uL23m</fullName>
    </recommendedName>
</protein>
<dbReference type="Proteomes" id="UP000323386">
    <property type="component" value="Unassembled WGS sequence"/>
</dbReference>
<feature type="region of interest" description="Disordered" evidence="6">
    <location>
        <begin position="322"/>
        <end position="352"/>
    </location>
</feature>